<organism evidence="1 2">
    <name type="scientific">Thermoproteus sp. AZ2</name>
    <dbReference type="NCBI Taxonomy" id="1609232"/>
    <lineage>
        <taxon>Archaea</taxon>
        <taxon>Thermoproteota</taxon>
        <taxon>Thermoprotei</taxon>
        <taxon>Thermoproteales</taxon>
        <taxon>Thermoproteaceae</taxon>
        <taxon>Thermoproteus</taxon>
    </lineage>
</organism>
<accession>A0ACC6V3G7</accession>
<evidence type="ECO:0000313" key="1">
    <source>
        <dbReference type="EMBL" id="MFB6491467.1"/>
    </source>
</evidence>
<reference evidence="1" key="1">
    <citation type="submission" date="2024-07" db="EMBL/GenBank/DDBJ databases">
        <title>Metagenome and Metagenome-Assembled Genomes of Archaea from a hot spring from the geothermal field of Los Azufres, Mexico.</title>
        <authorList>
            <person name="Marin-Paredes R."/>
            <person name="Martinez-Romero E."/>
            <person name="Servin-Garciduenas L.E."/>
        </authorList>
    </citation>
    <scope>NUCLEOTIDE SEQUENCE</scope>
</reference>
<keyword evidence="1" id="KW-0436">Ligase</keyword>
<gene>
    <name evidence="1" type="ORF">TU35_009610</name>
</gene>
<dbReference type="EC" id="6.3.5.3" evidence="1"/>
<evidence type="ECO:0000313" key="2">
    <source>
        <dbReference type="Proteomes" id="UP000033636"/>
    </source>
</evidence>
<dbReference type="EMBL" id="JZWT02000036">
    <property type="protein sequence ID" value="MFB6491467.1"/>
    <property type="molecule type" value="Genomic_DNA"/>
</dbReference>
<comment type="caution">
    <text evidence="1">The sequence shown here is derived from an EMBL/GenBank/DDBJ whole genome shotgun (WGS) entry which is preliminary data.</text>
</comment>
<protein>
    <submittedName>
        <fullName evidence="1">Phosphoribosylformylglycinamidine synthase subunit PurS</fullName>
        <ecNumber evidence="1">6.3.5.3</ecNumber>
    </submittedName>
</protein>
<dbReference type="Proteomes" id="UP000033636">
    <property type="component" value="Unassembled WGS sequence"/>
</dbReference>
<proteinExistence type="predicted"/>
<name>A0ACC6V3G7_9CREN</name>
<sequence length="86" mass="9465">MPRYRVYLHIGYLPHIKDPEGETIRRELFERAGIGAEVRAGKCIALVLEAGGPEEAGAKALEAAKALRLGNPHVHAIEVLRVEPWS</sequence>